<dbReference type="RefSeq" id="WP_168907086.1">
    <property type="nucleotide sequence ID" value="NZ_CP051428.1"/>
</dbReference>
<organism evidence="3 4">
    <name type="scientific">Paenibacillus albicereus</name>
    <dbReference type="NCBI Taxonomy" id="2726185"/>
    <lineage>
        <taxon>Bacteria</taxon>
        <taxon>Bacillati</taxon>
        <taxon>Bacillota</taxon>
        <taxon>Bacilli</taxon>
        <taxon>Bacillales</taxon>
        <taxon>Paenibacillaceae</taxon>
        <taxon>Paenibacillus</taxon>
    </lineage>
</organism>
<evidence type="ECO:0000256" key="1">
    <source>
        <dbReference type="SAM" id="MobiDB-lite"/>
    </source>
</evidence>
<accession>A0A6H2GVQ7</accession>
<reference evidence="3 4" key="1">
    <citation type="submission" date="2020-04" db="EMBL/GenBank/DDBJ databases">
        <title>Novel Paenibacillus strain UniB2 isolated from commercial digestive syrup.</title>
        <authorList>
            <person name="Thorat V."/>
            <person name="Kirdat K."/>
            <person name="Tiwarekar B."/>
            <person name="Yadav A."/>
        </authorList>
    </citation>
    <scope>NUCLEOTIDE SEQUENCE [LARGE SCALE GENOMIC DNA]</scope>
    <source>
        <strain evidence="3 4">UniB2</strain>
    </source>
</reference>
<feature type="region of interest" description="Disordered" evidence="1">
    <location>
        <begin position="64"/>
        <end position="111"/>
    </location>
</feature>
<evidence type="ECO:0000313" key="3">
    <source>
        <dbReference type="EMBL" id="QJC51439.1"/>
    </source>
</evidence>
<feature type="compositionally biased region" description="Low complexity" evidence="1">
    <location>
        <begin position="96"/>
        <end position="109"/>
    </location>
</feature>
<proteinExistence type="predicted"/>
<keyword evidence="2" id="KW-0472">Membrane</keyword>
<feature type="transmembrane region" description="Helical" evidence="2">
    <location>
        <begin position="6"/>
        <end position="25"/>
    </location>
</feature>
<keyword evidence="4" id="KW-1185">Reference proteome</keyword>
<feature type="transmembrane region" description="Helical" evidence="2">
    <location>
        <begin position="37"/>
        <end position="55"/>
    </location>
</feature>
<dbReference type="KEGG" id="palr:HGI30_07675"/>
<protein>
    <submittedName>
        <fullName evidence="3">Uncharacterized protein</fullName>
    </submittedName>
</protein>
<evidence type="ECO:0000256" key="2">
    <source>
        <dbReference type="SAM" id="Phobius"/>
    </source>
</evidence>
<evidence type="ECO:0000313" key="4">
    <source>
        <dbReference type="Proteomes" id="UP000502136"/>
    </source>
</evidence>
<keyword evidence="2" id="KW-1133">Transmembrane helix</keyword>
<feature type="compositionally biased region" description="Pro residues" evidence="1">
    <location>
        <begin position="83"/>
        <end position="95"/>
    </location>
</feature>
<sequence length="233" mass="25233">MWISLVVGLGFFACLSLLALSILFFVLKKRSKAKKSIASSIVLFALLFITAQIFGEEKQAEAEKMVASTTHSSPSSTLSPSPSLSPAPTQTPSPTPLATASASPKPTSAQNATTVNTQMFDFAKSVEVVDNLAEKKHLDLTVNMVGEPDGPNPGLATEHVLVQTYEFLQQDELSGAKTITIKVAQDNEIVTQITVNKEKFVAGEYLIDSILDASKIDLMNEDVIEYGKILERW</sequence>
<dbReference type="AlphaFoldDB" id="A0A6H2GVQ7"/>
<keyword evidence="2" id="KW-0812">Transmembrane</keyword>
<gene>
    <name evidence="3" type="ORF">HGI30_07675</name>
</gene>
<dbReference type="Proteomes" id="UP000502136">
    <property type="component" value="Chromosome"/>
</dbReference>
<dbReference type="EMBL" id="CP051428">
    <property type="protein sequence ID" value="QJC51439.1"/>
    <property type="molecule type" value="Genomic_DNA"/>
</dbReference>
<name>A0A6H2GVQ7_9BACL</name>
<feature type="compositionally biased region" description="Low complexity" evidence="1">
    <location>
        <begin position="67"/>
        <end position="82"/>
    </location>
</feature>